<dbReference type="Gene3D" id="1.25.40.10">
    <property type="entry name" value="Tetratricopeptide repeat domain"/>
    <property type="match status" value="2"/>
</dbReference>
<dbReference type="AlphaFoldDB" id="F2AVR8"/>
<feature type="compositionally biased region" description="Polar residues" evidence="1">
    <location>
        <begin position="84"/>
        <end position="119"/>
    </location>
</feature>
<name>F2AVR8_RHOBT</name>
<dbReference type="SUPFAM" id="SSF48452">
    <property type="entry name" value="TPR-like"/>
    <property type="match status" value="2"/>
</dbReference>
<dbReference type="PATRIC" id="fig|991778.3.peg.4059"/>
<evidence type="ECO:0000313" key="2">
    <source>
        <dbReference type="EMBL" id="EGF26267.1"/>
    </source>
</evidence>
<protein>
    <submittedName>
        <fullName evidence="2">TPR repeat-containing protein</fullName>
    </submittedName>
</protein>
<dbReference type="Pfam" id="PF14559">
    <property type="entry name" value="TPR_19"/>
    <property type="match status" value="1"/>
</dbReference>
<reference evidence="2 3" key="1">
    <citation type="journal article" date="2013" name="Mar. Genomics">
        <title>Expression of sulfatases in Rhodopirellula baltica and the diversity of sulfatases in the genus Rhodopirellula.</title>
        <authorList>
            <person name="Wegner C.E."/>
            <person name="Richter-Heitmann T."/>
            <person name="Klindworth A."/>
            <person name="Klockow C."/>
            <person name="Richter M."/>
            <person name="Achstetter T."/>
            <person name="Glockner F.O."/>
            <person name="Harder J."/>
        </authorList>
    </citation>
    <scope>NUCLEOTIDE SEQUENCE [LARGE SCALE GENOMIC DNA]</scope>
    <source>
        <strain evidence="2 3">WH47</strain>
    </source>
</reference>
<comment type="caution">
    <text evidence="2">The sequence shown here is derived from an EMBL/GenBank/DDBJ whole genome shotgun (WGS) entry which is preliminary data.</text>
</comment>
<dbReference type="PANTHER" id="PTHR16026">
    <property type="entry name" value="CARTILAGE ACIDIC PROTEIN 1"/>
    <property type="match status" value="1"/>
</dbReference>
<gene>
    <name evidence="2" type="ORF">RBWH47_01985</name>
</gene>
<feature type="region of interest" description="Disordered" evidence="1">
    <location>
        <begin position="84"/>
        <end position="129"/>
    </location>
</feature>
<dbReference type="InterPro" id="IPR011990">
    <property type="entry name" value="TPR-like_helical_dom_sf"/>
</dbReference>
<dbReference type="InterPro" id="IPR027039">
    <property type="entry name" value="Crtac1"/>
</dbReference>
<evidence type="ECO:0000313" key="3">
    <source>
        <dbReference type="Proteomes" id="UP000006222"/>
    </source>
</evidence>
<dbReference type="PANTHER" id="PTHR16026:SF0">
    <property type="entry name" value="CARTILAGE ACIDIC PROTEIN 1"/>
    <property type="match status" value="1"/>
</dbReference>
<dbReference type="EMBL" id="AFAR01000190">
    <property type="protein sequence ID" value="EGF26267.1"/>
    <property type="molecule type" value="Genomic_DNA"/>
</dbReference>
<evidence type="ECO:0000256" key="1">
    <source>
        <dbReference type="SAM" id="MobiDB-lite"/>
    </source>
</evidence>
<organism evidence="2 3">
    <name type="scientific">Rhodopirellula baltica WH47</name>
    <dbReference type="NCBI Taxonomy" id="991778"/>
    <lineage>
        <taxon>Bacteria</taxon>
        <taxon>Pseudomonadati</taxon>
        <taxon>Planctomycetota</taxon>
        <taxon>Planctomycetia</taxon>
        <taxon>Pirellulales</taxon>
        <taxon>Pirellulaceae</taxon>
        <taxon>Rhodopirellula</taxon>
    </lineage>
</organism>
<accession>F2AVR8</accession>
<dbReference type="Proteomes" id="UP000006222">
    <property type="component" value="Unassembled WGS sequence"/>
</dbReference>
<sequence>MYNRCEDAIDLLSATRLTRLVFASLIKDHNRRAGATKLLSAQAKLFRNPMLRIGHTTVLKRVGLTKATFVFVVVFVIAGCNSESSQTTLTPSTTAKTGSQQNAASSKSTEAAQRPNPATMTPLPESQAKKEEAREIDLFALQDDAAIALQADNHDKAYQLARQAMRIAPSDPTSVFLMARVLGRRNRFPEAIQMLDKLALTTPDARLPVLGQTAQWMVQFGMWKDAEQRFRLLLQEAPEATLVHRKLAELLVRQGKSSEAMEHLQTLCKLGDIEEIELRHLLAGGRPLHGDAMLDELSPIGYRGRATFSISQGDWEQAKTELEETESLTSDELAILGRIYIQLDEEESLSDWNEEVSASETSDPKLHFPKAAILAGQADHLASIRLLCEAVLFDQTDSEAYRLLSDSLLAINRPNEPKEASKRFELISKTKRLGREMSLTEDRDDDVFASLIESLDKLQRPWESLHWCGVRLAYAKANKSLTNNELERLATEIKERSTKLQNTAWIQDREFVTCGIDLNSL</sequence>
<proteinExistence type="predicted"/>